<protein>
    <submittedName>
        <fullName evidence="3">Glycoside hydrolase family 16 protein</fullName>
    </submittedName>
</protein>
<accession>A0A9X2Y236</accession>
<name>A0A9X2Y236_9BACT</name>
<comment type="caution">
    <text evidence="3">The sequence shown here is derived from an EMBL/GenBank/DDBJ whole genome shotgun (WGS) entry which is preliminary data.</text>
</comment>
<dbReference type="InterPro" id="IPR000757">
    <property type="entry name" value="Beta-glucanase-like"/>
</dbReference>
<dbReference type="GO" id="GO:0004553">
    <property type="term" value="F:hydrolase activity, hydrolyzing O-glycosyl compounds"/>
    <property type="evidence" value="ECO:0007669"/>
    <property type="project" value="InterPro"/>
</dbReference>
<gene>
    <name evidence="3" type="ORF">OCK74_23820</name>
</gene>
<keyword evidence="3" id="KW-0378">Hydrolase</keyword>
<dbReference type="InterPro" id="IPR050546">
    <property type="entry name" value="Glycosyl_Hydrlase_16"/>
</dbReference>
<dbReference type="Gene3D" id="2.60.120.200">
    <property type="match status" value="1"/>
</dbReference>
<dbReference type="CDD" id="cd08023">
    <property type="entry name" value="GH16_laminarinase_like"/>
    <property type="match status" value="1"/>
</dbReference>
<dbReference type="PANTHER" id="PTHR10963">
    <property type="entry name" value="GLYCOSYL HYDROLASE-RELATED"/>
    <property type="match status" value="1"/>
</dbReference>
<dbReference type="GO" id="GO:0005975">
    <property type="term" value="P:carbohydrate metabolic process"/>
    <property type="evidence" value="ECO:0007669"/>
    <property type="project" value="InterPro"/>
</dbReference>
<organism evidence="3 4">
    <name type="scientific">Paraflavisolibacter caeni</name>
    <dbReference type="NCBI Taxonomy" id="2982496"/>
    <lineage>
        <taxon>Bacteria</taxon>
        <taxon>Pseudomonadati</taxon>
        <taxon>Bacteroidota</taxon>
        <taxon>Chitinophagia</taxon>
        <taxon>Chitinophagales</taxon>
        <taxon>Chitinophagaceae</taxon>
        <taxon>Paraflavisolibacter</taxon>
    </lineage>
</organism>
<dbReference type="InterPro" id="IPR013320">
    <property type="entry name" value="ConA-like_dom_sf"/>
</dbReference>
<dbReference type="RefSeq" id="WP_279299605.1">
    <property type="nucleotide sequence ID" value="NZ_JAOTIF010000029.1"/>
</dbReference>
<dbReference type="EMBL" id="JAOTIF010000029">
    <property type="protein sequence ID" value="MCU7552168.1"/>
    <property type="molecule type" value="Genomic_DNA"/>
</dbReference>
<dbReference type="AlphaFoldDB" id="A0A9X2Y236"/>
<dbReference type="PANTHER" id="PTHR10963:SF55">
    <property type="entry name" value="GLYCOSIDE HYDROLASE FAMILY 16 PROTEIN"/>
    <property type="match status" value="1"/>
</dbReference>
<sequence length="277" mass="31656">MKFHHVLFSLSALILFYSESKAQQKLVWSDEFNYSGLPDSTKWGYDEGSHGWGNNELQYYTVNRKENARVENGHLIIEARKEKFGKANYTSARLVTKGKGDWKYGRVEVKAKLPKGKGMWPAIWMLPTQWVYGGWPNSGEIDIMENVGYMPDSVFGSVHTKSFNHILGTQTTKGLWLNDLSSAFHIYAIDWDEQKVDFFVDDQKYLTFYNNKTGKDAWPFDQSFHLLLNIAVGGNWGGKYGVDDAIFPQKMEVDYVRVYAPAPVPATKGSLSLGYRF</sequence>
<comment type="similarity">
    <text evidence="1">Belongs to the glycosyl hydrolase 16 family.</text>
</comment>
<reference evidence="3" key="1">
    <citation type="submission" date="2022-09" db="EMBL/GenBank/DDBJ databases">
        <authorList>
            <person name="Yuan C."/>
            <person name="Ke Z."/>
        </authorList>
    </citation>
    <scope>NUCLEOTIDE SEQUENCE</scope>
    <source>
        <strain evidence="3">LB-8</strain>
    </source>
</reference>
<dbReference type="PROSITE" id="PS51762">
    <property type="entry name" value="GH16_2"/>
    <property type="match status" value="1"/>
</dbReference>
<dbReference type="Pfam" id="PF00722">
    <property type="entry name" value="Glyco_hydro_16"/>
    <property type="match status" value="1"/>
</dbReference>
<evidence type="ECO:0000256" key="1">
    <source>
        <dbReference type="ARBA" id="ARBA00006865"/>
    </source>
</evidence>
<keyword evidence="4" id="KW-1185">Reference proteome</keyword>
<evidence type="ECO:0000259" key="2">
    <source>
        <dbReference type="PROSITE" id="PS51762"/>
    </source>
</evidence>
<evidence type="ECO:0000313" key="3">
    <source>
        <dbReference type="EMBL" id="MCU7552168.1"/>
    </source>
</evidence>
<reference evidence="3" key="2">
    <citation type="submission" date="2023-04" db="EMBL/GenBank/DDBJ databases">
        <title>Paracnuella aquatica gen. nov., sp. nov., a member of the family Chitinophagaceae isolated from a hot spring.</title>
        <authorList>
            <person name="Wang C."/>
        </authorList>
    </citation>
    <scope>NUCLEOTIDE SEQUENCE</scope>
    <source>
        <strain evidence="3">LB-8</strain>
    </source>
</reference>
<proteinExistence type="inferred from homology"/>
<feature type="domain" description="GH16" evidence="2">
    <location>
        <begin position="10"/>
        <end position="264"/>
    </location>
</feature>
<dbReference type="Proteomes" id="UP001155483">
    <property type="component" value="Unassembled WGS sequence"/>
</dbReference>
<dbReference type="SUPFAM" id="SSF49899">
    <property type="entry name" value="Concanavalin A-like lectins/glucanases"/>
    <property type="match status" value="1"/>
</dbReference>
<evidence type="ECO:0000313" key="4">
    <source>
        <dbReference type="Proteomes" id="UP001155483"/>
    </source>
</evidence>